<evidence type="ECO:0000256" key="1">
    <source>
        <dbReference type="SAM" id="MobiDB-lite"/>
    </source>
</evidence>
<name>A0ABY7E2A9_MYAAR</name>
<gene>
    <name evidence="2" type="ORF">MAR_009199</name>
</gene>
<feature type="non-terminal residue" evidence="2">
    <location>
        <position position="1"/>
    </location>
</feature>
<feature type="region of interest" description="Disordered" evidence="1">
    <location>
        <begin position="50"/>
        <end position="71"/>
    </location>
</feature>
<reference evidence="2" key="1">
    <citation type="submission" date="2022-11" db="EMBL/GenBank/DDBJ databases">
        <title>Centuries of genome instability and evolution in soft-shell clam transmissible cancer (bioRxiv).</title>
        <authorList>
            <person name="Hart S.F.M."/>
            <person name="Yonemitsu M.A."/>
            <person name="Giersch R.M."/>
            <person name="Beal B.F."/>
            <person name="Arriagada G."/>
            <person name="Davis B.W."/>
            <person name="Ostrander E.A."/>
            <person name="Goff S.P."/>
            <person name="Metzger M.J."/>
        </authorList>
    </citation>
    <scope>NUCLEOTIDE SEQUENCE</scope>
    <source>
        <strain evidence="2">MELC-2E11</strain>
        <tissue evidence="2">Siphon/mantle</tissue>
    </source>
</reference>
<evidence type="ECO:0000313" key="3">
    <source>
        <dbReference type="Proteomes" id="UP001164746"/>
    </source>
</evidence>
<dbReference type="EMBL" id="CP111015">
    <property type="protein sequence ID" value="WAR02641.1"/>
    <property type="molecule type" value="Genomic_DNA"/>
</dbReference>
<proteinExistence type="predicted"/>
<protein>
    <submittedName>
        <fullName evidence="2">Uncharacterized protein</fullName>
    </submittedName>
</protein>
<dbReference type="Proteomes" id="UP001164746">
    <property type="component" value="Chromosome 4"/>
</dbReference>
<sequence length="130" mass="14642">MFFCLCTPSNESALFRGDVTVFTTVKTPNKFLELNILPFMRFAAPIKSGVENAHTEEEHERKRDDGSEVEVKETDHAVGAGWIVVIPKWDNSGQLYPLIQQCSVKSPGVLPKEGHGKDELFESFQYQDPL</sequence>
<accession>A0ABY7E2A9</accession>
<keyword evidence="3" id="KW-1185">Reference proteome</keyword>
<organism evidence="2 3">
    <name type="scientific">Mya arenaria</name>
    <name type="common">Soft-shell clam</name>
    <dbReference type="NCBI Taxonomy" id="6604"/>
    <lineage>
        <taxon>Eukaryota</taxon>
        <taxon>Metazoa</taxon>
        <taxon>Spiralia</taxon>
        <taxon>Lophotrochozoa</taxon>
        <taxon>Mollusca</taxon>
        <taxon>Bivalvia</taxon>
        <taxon>Autobranchia</taxon>
        <taxon>Heteroconchia</taxon>
        <taxon>Euheterodonta</taxon>
        <taxon>Imparidentia</taxon>
        <taxon>Neoheterodontei</taxon>
        <taxon>Myida</taxon>
        <taxon>Myoidea</taxon>
        <taxon>Myidae</taxon>
        <taxon>Mya</taxon>
    </lineage>
</organism>
<evidence type="ECO:0000313" key="2">
    <source>
        <dbReference type="EMBL" id="WAR02641.1"/>
    </source>
</evidence>
<feature type="compositionally biased region" description="Basic and acidic residues" evidence="1">
    <location>
        <begin position="53"/>
        <end position="71"/>
    </location>
</feature>